<dbReference type="Gene3D" id="1.10.8.430">
    <property type="entry name" value="Helical domain of apoptotic protease-activating factors"/>
    <property type="match status" value="1"/>
</dbReference>
<dbReference type="InterPro" id="IPR044974">
    <property type="entry name" value="Disease_R_plants"/>
</dbReference>
<evidence type="ECO:0000256" key="1">
    <source>
        <dbReference type="ARBA" id="ARBA00022614"/>
    </source>
</evidence>
<gene>
    <name evidence="4" type="ORF">HID58_086833</name>
</gene>
<dbReference type="InterPro" id="IPR032675">
    <property type="entry name" value="LRR_dom_sf"/>
</dbReference>
<accession>A0ABQ7XRM5</accession>
<organism evidence="4 5">
    <name type="scientific">Brassica napus</name>
    <name type="common">Rape</name>
    <dbReference type="NCBI Taxonomy" id="3708"/>
    <lineage>
        <taxon>Eukaryota</taxon>
        <taxon>Viridiplantae</taxon>
        <taxon>Streptophyta</taxon>
        <taxon>Embryophyta</taxon>
        <taxon>Tracheophyta</taxon>
        <taxon>Spermatophyta</taxon>
        <taxon>Magnoliopsida</taxon>
        <taxon>eudicotyledons</taxon>
        <taxon>Gunneridae</taxon>
        <taxon>Pentapetalae</taxon>
        <taxon>rosids</taxon>
        <taxon>malvids</taxon>
        <taxon>Brassicales</taxon>
        <taxon>Brassicaceae</taxon>
        <taxon>Brassiceae</taxon>
        <taxon>Brassica</taxon>
    </lineage>
</organism>
<dbReference type="PRINTS" id="PR00364">
    <property type="entry name" value="DISEASERSIST"/>
</dbReference>
<evidence type="ECO:0000313" key="5">
    <source>
        <dbReference type="Proteomes" id="UP000824890"/>
    </source>
</evidence>
<evidence type="ECO:0000256" key="2">
    <source>
        <dbReference type="ARBA" id="ARBA00022737"/>
    </source>
</evidence>
<dbReference type="Pfam" id="PF07725">
    <property type="entry name" value="LRR_3"/>
    <property type="match status" value="1"/>
</dbReference>
<dbReference type="Gene3D" id="3.80.10.10">
    <property type="entry name" value="Ribonuclease Inhibitor"/>
    <property type="match status" value="2"/>
</dbReference>
<dbReference type="InterPro" id="IPR000157">
    <property type="entry name" value="TIR_dom"/>
</dbReference>
<dbReference type="InterPro" id="IPR027417">
    <property type="entry name" value="P-loop_NTPase"/>
</dbReference>
<dbReference type="InterPro" id="IPR035897">
    <property type="entry name" value="Toll_tir_struct_dom_sf"/>
</dbReference>
<dbReference type="InterPro" id="IPR042197">
    <property type="entry name" value="Apaf_helical"/>
</dbReference>
<dbReference type="SUPFAM" id="SSF52200">
    <property type="entry name" value="Toll/Interleukin receptor TIR domain"/>
    <property type="match status" value="1"/>
</dbReference>
<feature type="non-terminal residue" evidence="4">
    <location>
        <position position="1"/>
    </location>
</feature>
<keyword evidence="2" id="KW-0677">Repeat</keyword>
<dbReference type="SUPFAM" id="SSF52058">
    <property type="entry name" value="L domain-like"/>
    <property type="match status" value="1"/>
</dbReference>
<dbReference type="Pfam" id="PF01582">
    <property type="entry name" value="TIR"/>
    <property type="match status" value="1"/>
</dbReference>
<dbReference type="InterPro" id="IPR011713">
    <property type="entry name" value="Leu-rich_rpt_3"/>
</dbReference>
<reference evidence="4 5" key="1">
    <citation type="submission" date="2021-05" db="EMBL/GenBank/DDBJ databases">
        <title>Genome Assembly of Synthetic Allotetraploid Brassica napus Reveals Homoeologous Exchanges between Subgenomes.</title>
        <authorList>
            <person name="Davis J.T."/>
        </authorList>
    </citation>
    <scope>NUCLEOTIDE SEQUENCE [LARGE SCALE GENOMIC DNA]</scope>
    <source>
        <strain evidence="5">cv. Da-Ae</strain>
        <tissue evidence="4">Seedling</tissue>
    </source>
</reference>
<evidence type="ECO:0000259" key="3">
    <source>
        <dbReference type="PROSITE" id="PS50104"/>
    </source>
</evidence>
<dbReference type="PANTHER" id="PTHR11017:SF411">
    <property type="entry name" value="ADP-RIBOSYL CYCLASE_CYCLIC ADP-RIBOSE HYDROLASE-RELATED"/>
    <property type="match status" value="1"/>
</dbReference>
<dbReference type="Proteomes" id="UP000824890">
    <property type="component" value="Unassembled WGS sequence"/>
</dbReference>
<sequence length="835" mass="95933">REFKSRGIVPFIDNEIKRGESVGPELFRAIRESKIAIVLLSKNYSSSSWCLNELVEIMRCRDEIGRQTVLTVFYPVDPSDVRKQTGDFGKAFDKTCVGKTEEVKQRWRRALMDVANILGEDSRNWDREADMIVKIAKHVSDVLNYTPSRDFDDYVGLRPHITKINSLLCPESGDVRMIGILGPPGIGKTTDIEIHHLGAVQERLKDHNVLVILDGVDQLEQLNAMAKETQWFGYGSRIIITTQDQRLLSAHVPPHDGFKKLAMEFTQLAGELPLGLRVMGSYLRGMSLGEWEDALPRLRTGLDGEIGEIERTLRFSYDALSYRDKALFLHIACLFHGFRADHVKQWLANSGLNCLPRKLRLLRWDYCPLRVWPSTFSTKFLVELIMRGSKFEKLWEGIQELPNLSNATNLESFLLSFCTSLLEIPSSVGNEITTNIQELNLSSTAIEEMPSSLRLWSCLYKLEMQRCRSLKVFPPVPEGIEELDLSDTLIEEVPPWIENLSQLRHLAMFRCWKLDNVSLSRISKMVGVSCMHITRGDKDTSRYVEVNIRWFSDFLNQWTLQTDMLQICLPETVYISPLSLFFIRNDFKTIPDYIKQLPQLKQLSLYECRSLVSLPQPQDSLSSLDAENCVSLETIDGSFHNPDIRLNFLNCVKLNHEARELIQTSVCKHALLPAGEVSRHFIHRATGGSITIHLKERHLPMFLKFKACLLMIDDEGDVDEEDDDYDEEVIFYGDYDTYPHSDHYRKQDTMRLSCRVDGKQNGVTTRYGSSVHILPTPRAFTDHIFVFEASFSLDECNNPEGESEFVFDFKVHDYFWVIKECGLQLLELPHVHEDD</sequence>
<protein>
    <recommendedName>
        <fullName evidence="3">TIR domain-containing protein</fullName>
    </recommendedName>
</protein>
<feature type="domain" description="TIR" evidence="3">
    <location>
        <begin position="1"/>
        <end position="143"/>
    </location>
</feature>
<keyword evidence="1" id="KW-0433">Leucine-rich repeat</keyword>
<dbReference type="SUPFAM" id="SSF52540">
    <property type="entry name" value="P-loop containing nucleoside triphosphate hydrolases"/>
    <property type="match status" value="1"/>
</dbReference>
<dbReference type="Gene3D" id="3.40.50.10140">
    <property type="entry name" value="Toll/interleukin-1 receptor homology (TIR) domain"/>
    <property type="match status" value="1"/>
</dbReference>
<keyword evidence="5" id="KW-1185">Reference proteome</keyword>
<dbReference type="EMBL" id="JAGKQM010000019">
    <property type="protein sequence ID" value="KAH0858572.1"/>
    <property type="molecule type" value="Genomic_DNA"/>
</dbReference>
<dbReference type="Gene3D" id="3.40.50.300">
    <property type="entry name" value="P-loop containing nucleotide triphosphate hydrolases"/>
    <property type="match status" value="2"/>
</dbReference>
<dbReference type="SMART" id="SM00255">
    <property type="entry name" value="TIR"/>
    <property type="match status" value="1"/>
</dbReference>
<dbReference type="PROSITE" id="PS50104">
    <property type="entry name" value="TIR"/>
    <property type="match status" value="1"/>
</dbReference>
<name>A0ABQ7XRM5_BRANA</name>
<proteinExistence type="predicted"/>
<dbReference type="PANTHER" id="PTHR11017">
    <property type="entry name" value="LEUCINE-RICH REPEAT-CONTAINING PROTEIN"/>
    <property type="match status" value="1"/>
</dbReference>
<evidence type="ECO:0000313" key="4">
    <source>
        <dbReference type="EMBL" id="KAH0858572.1"/>
    </source>
</evidence>
<comment type="caution">
    <text evidence="4">The sequence shown here is derived from an EMBL/GenBank/DDBJ whole genome shotgun (WGS) entry which is preliminary data.</text>
</comment>